<dbReference type="RefSeq" id="WP_135419378.1">
    <property type="nucleotide sequence ID" value="NZ_SRLB01000043.1"/>
</dbReference>
<accession>A0A4Z0NG38</accession>
<dbReference type="Proteomes" id="UP000297535">
    <property type="component" value="Unassembled WGS sequence"/>
</dbReference>
<evidence type="ECO:0000313" key="4">
    <source>
        <dbReference type="Proteomes" id="UP000297535"/>
    </source>
</evidence>
<dbReference type="OrthoDB" id="9763644at2"/>
<dbReference type="PANTHER" id="PTHR34985">
    <property type="entry name" value="SLR0554 PROTEIN"/>
    <property type="match status" value="1"/>
</dbReference>
<dbReference type="AlphaFoldDB" id="A0A4Z0NG38"/>
<organism evidence="3 4">
    <name type="scientific">Methylobacterium nonmethylotrophicum</name>
    <dbReference type="NCBI Taxonomy" id="1141884"/>
    <lineage>
        <taxon>Bacteria</taxon>
        <taxon>Pseudomonadati</taxon>
        <taxon>Pseudomonadota</taxon>
        <taxon>Alphaproteobacteria</taxon>
        <taxon>Hyphomicrobiales</taxon>
        <taxon>Methylobacteriaceae</taxon>
        <taxon>Methylobacterium</taxon>
    </lineage>
</organism>
<dbReference type="PANTHER" id="PTHR34985:SF1">
    <property type="entry name" value="SLR0554 PROTEIN"/>
    <property type="match status" value="1"/>
</dbReference>
<dbReference type="EMBL" id="SRLB01000043">
    <property type="protein sequence ID" value="TGD94581.1"/>
    <property type="molecule type" value="Genomic_DNA"/>
</dbReference>
<sequence>MFRFEPGRPLPPPANDEAVGTRRVPPPAWLVDCQRSDKGEPIANVANAMVALRAVPEIGGCFVLDEMRQQIMLAQPVPGGPDERSRRPFKERPVKDTDVTALQEYLQLAGITRLSKETTHQAIELHAAGQSHHPVRTYLEGLVWDGIPRARMWLIDYFGAEPAAYTGGISEMFLVAMVARIFDPGCKADYMLVLEGPQGRKKSSACRVLGGSWFSDNLPDIGSGKDVSLHLRGKWLVEISELSATTKADANALKSFMSRQIDEYRPPYGRCDVAQPRMCVFIGTTNMPAYLRDETGARRFWPVKTGRIDLDALARDRDQLFAEAVVMYRAGARSWPDAEFEAEFIKPQQEARFEVDAWEELIGKWLAGKDDVTLSEVASGALFMEIQKFNRMEQLRVKAILVRLGWESSGKVKNGRRPFVRRAAED</sequence>
<comment type="caution">
    <text evidence="3">The sequence shown here is derived from an EMBL/GenBank/DDBJ whole genome shotgun (WGS) entry which is preliminary data.</text>
</comment>
<evidence type="ECO:0000259" key="2">
    <source>
        <dbReference type="Pfam" id="PF05272"/>
    </source>
</evidence>
<keyword evidence="4" id="KW-1185">Reference proteome</keyword>
<reference evidence="3 4" key="1">
    <citation type="submission" date="2019-04" db="EMBL/GenBank/DDBJ databases">
        <authorList>
            <person name="Feng G."/>
            <person name="Zhu H."/>
        </authorList>
    </citation>
    <scope>NUCLEOTIDE SEQUENCE [LARGE SCALE GENOMIC DNA]</scope>
    <source>
        <strain evidence="3 4">6HR-1</strain>
    </source>
</reference>
<name>A0A4Z0NG38_9HYPH</name>
<dbReference type="Pfam" id="PF05272">
    <property type="entry name" value="VapE-like_dom"/>
    <property type="match status" value="1"/>
</dbReference>
<feature type="domain" description="Virulence-associated protein E-like" evidence="2">
    <location>
        <begin position="139"/>
        <end position="351"/>
    </location>
</feature>
<evidence type="ECO:0000313" key="3">
    <source>
        <dbReference type="EMBL" id="TGD94581.1"/>
    </source>
</evidence>
<feature type="region of interest" description="Disordered" evidence="1">
    <location>
        <begin position="1"/>
        <end position="23"/>
    </location>
</feature>
<proteinExistence type="predicted"/>
<dbReference type="InterPro" id="IPR007936">
    <property type="entry name" value="VapE-like_dom"/>
</dbReference>
<evidence type="ECO:0000256" key="1">
    <source>
        <dbReference type="SAM" id="MobiDB-lite"/>
    </source>
</evidence>
<protein>
    <submittedName>
        <fullName evidence="3">Virulence-associated E family protein</fullName>
    </submittedName>
</protein>
<gene>
    <name evidence="3" type="ORF">EU555_32020</name>
</gene>